<name>A0A1B0CGY6_LUTLO</name>
<feature type="signal peptide" evidence="1">
    <location>
        <begin position="1"/>
        <end position="25"/>
    </location>
</feature>
<evidence type="ECO:0000313" key="4">
    <source>
        <dbReference type="Proteomes" id="UP000092461"/>
    </source>
</evidence>
<accession>A0A1B0CGY6</accession>
<evidence type="ECO:0008006" key="5">
    <source>
        <dbReference type="Google" id="ProtNLM"/>
    </source>
</evidence>
<feature type="chain" id="PRO_5044555393" description="Secreted protein" evidence="1">
    <location>
        <begin position="26"/>
        <end position="334"/>
    </location>
</feature>
<proteinExistence type="predicted"/>
<dbReference type="Proteomes" id="UP000092461">
    <property type="component" value="Unassembled WGS sequence"/>
</dbReference>
<reference evidence="2" key="2">
    <citation type="journal article" date="2020" name="BMC">
        <title>Leishmania infection induces a limited differential gene expression in the sand fly midgut.</title>
        <authorList>
            <person name="Coutinho-Abreu I.V."/>
            <person name="Serafim T.D."/>
            <person name="Meneses C."/>
            <person name="Kamhawi S."/>
            <person name="Oliveira F."/>
            <person name="Valenzuela J.G."/>
        </authorList>
    </citation>
    <scope>NUCLEOTIDE SEQUENCE</scope>
    <source>
        <strain evidence="2">Jacobina</strain>
        <tissue evidence="2">Midgut</tissue>
    </source>
</reference>
<organism evidence="3 4">
    <name type="scientific">Lutzomyia longipalpis</name>
    <name type="common">Sand fly</name>
    <dbReference type="NCBI Taxonomy" id="7200"/>
    <lineage>
        <taxon>Eukaryota</taxon>
        <taxon>Metazoa</taxon>
        <taxon>Ecdysozoa</taxon>
        <taxon>Arthropoda</taxon>
        <taxon>Hexapoda</taxon>
        <taxon>Insecta</taxon>
        <taxon>Pterygota</taxon>
        <taxon>Neoptera</taxon>
        <taxon>Endopterygota</taxon>
        <taxon>Diptera</taxon>
        <taxon>Nematocera</taxon>
        <taxon>Psychodoidea</taxon>
        <taxon>Psychodidae</taxon>
        <taxon>Lutzomyia</taxon>
        <taxon>Lutzomyia</taxon>
    </lineage>
</organism>
<dbReference type="AlphaFoldDB" id="A0A1B0CGY6"/>
<evidence type="ECO:0000313" key="2">
    <source>
        <dbReference type="EMBL" id="MBC1180478.1"/>
    </source>
</evidence>
<dbReference type="VEuPathDB" id="VectorBase:LLONM1_009345"/>
<evidence type="ECO:0000256" key="1">
    <source>
        <dbReference type="SAM" id="SignalP"/>
    </source>
</evidence>
<evidence type="ECO:0000313" key="3">
    <source>
        <dbReference type="EnsemblMetazoa" id="LLOJ003699-PA"/>
    </source>
</evidence>
<reference evidence="4" key="1">
    <citation type="submission" date="2012-05" db="EMBL/GenBank/DDBJ databases">
        <title>Whole Genome Assembly of Lutzomyia longipalpis.</title>
        <authorList>
            <person name="Richards S."/>
            <person name="Qu C."/>
            <person name="Dillon R."/>
            <person name="Worley K."/>
            <person name="Scherer S."/>
            <person name="Batterton M."/>
            <person name="Taylor A."/>
            <person name="Hawes A."/>
            <person name="Hernandez B."/>
            <person name="Kovar C."/>
            <person name="Mandapat C."/>
            <person name="Pham C."/>
            <person name="Qu C."/>
            <person name="Jing C."/>
            <person name="Bess C."/>
            <person name="Bandaranaike D."/>
            <person name="Ngo D."/>
            <person name="Ongeri F."/>
            <person name="Arias F."/>
            <person name="Lara F."/>
            <person name="Weissenberger G."/>
            <person name="Kamau G."/>
            <person name="Han H."/>
            <person name="Shen H."/>
            <person name="Dinh H."/>
            <person name="Khalil I."/>
            <person name="Jones J."/>
            <person name="Shafer J."/>
            <person name="Jayaseelan J."/>
            <person name="Quiroz J."/>
            <person name="Blankenburg K."/>
            <person name="Nguyen L."/>
            <person name="Jackson L."/>
            <person name="Francisco L."/>
            <person name="Tang L.-Y."/>
            <person name="Pu L.-L."/>
            <person name="Perales L."/>
            <person name="Lorensuhewa L."/>
            <person name="Munidasa M."/>
            <person name="Coyle M."/>
            <person name="Taylor M."/>
            <person name="Puazo M."/>
            <person name="Firestine M."/>
            <person name="Scheel M."/>
            <person name="Javaid M."/>
            <person name="Wang M."/>
            <person name="Li M."/>
            <person name="Tabassum N."/>
            <person name="Saada N."/>
            <person name="Osuji N."/>
            <person name="Aqrawi P."/>
            <person name="Fu Q."/>
            <person name="Thornton R."/>
            <person name="Raj R."/>
            <person name="Goodspeed R."/>
            <person name="Mata R."/>
            <person name="Najjar R."/>
            <person name="Gubbala S."/>
            <person name="Lee S."/>
            <person name="Denson S."/>
            <person name="Patil S."/>
            <person name="Macmil S."/>
            <person name="Qi S."/>
            <person name="Matskevitch T."/>
            <person name="Palculict T."/>
            <person name="Mathew T."/>
            <person name="Vee V."/>
            <person name="Velamala V."/>
            <person name="Korchina V."/>
            <person name="Cai W."/>
            <person name="Liu W."/>
            <person name="Dai W."/>
            <person name="Zou X."/>
            <person name="Zhu Y."/>
            <person name="Zhang Y."/>
            <person name="Wu Y.-Q."/>
            <person name="Xin Y."/>
            <person name="Nazarath L."/>
            <person name="Kovar C."/>
            <person name="Han Y."/>
            <person name="Muzny D."/>
            <person name="Gibbs R."/>
        </authorList>
    </citation>
    <scope>NUCLEOTIDE SEQUENCE [LARGE SCALE GENOMIC DNA]</scope>
    <source>
        <strain evidence="4">Jacobina</strain>
    </source>
</reference>
<keyword evidence="4" id="KW-1185">Reference proteome</keyword>
<dbReference type="EMBL" id="GITU01011775">
    <property type="protein sequence ID" value="MBC1180478.1"/>
    <property type="molecule type" value="Transcribed_RNA"/>
</dbReference>
<reference evidence="3" key="3">
    <citation type="submission" date="2020-05" db="UniProtKB">
        <authorList>
            <consortium name="EnsemblMetazoa"/>
        </authorList>
    </citation>
    <scope>IDENTIFICATION</scope>
    <source>
        <strain evidence="3">Jacobina</strain>
    </source>
</reference>
<dbReference type="EnsemblMetazoa" id="LLOJ003699-RA">
    <property type="protein sequence ID" value="LLOJ003699-PA"/>
    <property type="gene ID" value="LLOJ003699"/>
</dbReference>
<sequence length="334" mass="37526">MKVFGCNFPLFVLLLVVVLIQCIYCKPNHHGNHGKHGNHGNHGNQGHHSVVKKPVNHDVAVHTCQPGDYYIISHLLAFYVAYSTKFLGYVVDEKCPVAITACHTFVHKEGDCTYFWKTSTGTIEIILGADELDFLLTNLAGVDVPTIYNELIGANGAKLSPETAAFAEQFKTILITLLDQTVIWKFLANFNGAIIYHEIFPPKGVYLDAKTSPLCDLVNVKTPTEFILAIEDNSSIVSTLRAVSIYPYVGSNQKDYVLPDHHECWKYIFGYLSLIDTLPAEIQCIFGEVGLSKYTGNIDINALALNSLHVGGMYELIHEWLYKAWPEYKQYFRY</sequence>
<keyword evidence="1" id="KW-0732">Signal</keyword>
<protein>
    <recommendedName>
        <fullName evidence="5">Secreted protein</fullName>
    </recommendedName>
</protein>
<dbReference type="EMBL" id="AJWK01011737">
    <property type="status" value="NOT_ANNOTATED_CDS"/>
    <property type="molecule type" value="Genomic_DNA"/>
</dbReference>
<dbReference type="VEuPathDB" id="VectorBase:LLOJ003699"/>